<dbReference type="Gene3D" id="3.90.740.10">
    <property type="entry name" value="Valyl/Leucyl/Isoleucyl-tRNA synthetase, editing domain"/>
    <property type="match status" value="1"/>
</dbReference>
<feature type="compositionally biased region" description="Basic and acidic residues" evidence="12">
    <location>
        <begin position="1038"/>
        <end position="1047"/>
    </location>
</feature>
<dbReference type="VEuPathDB" id="FungiDB:SAPIO_CDS1332"/>
<keyword evidence="5" id="KW-0547">Nucleotide-binding</keyword>
<evidence type="ECO:0000259" key="15">
    <source>
        <dbReference type="Pfam" id="PF08264"/>
    </source>
</evidence>
<feature type="compositionally biased region" description="Basic and acidic residues" evidence="12">
    <location>
        <begin position="1438"/>
        <end position="1460"/>
    </location>
</feature>
<feature type="compositionally biased region" description="Basic and acidic residues" evidence="12">
    <location>
        <begin position="1543"/>
        <end position="1556"/>
    </location>
</feature>
<protein>
    <recommendedName>
        <fullName evidence="11">Isoleucine--tRNA ligase, mitochondrial</fullName>
        <ecNumber evidence="3">6.1.1.5</ecNumber>
    </recommendedName>
    <alternativeName>
        <fullName evidence="9">Isoleucyl-tRNA synthetase</fullName>
    </alternativeName>
</protein>
<dbReference type="GO" id="GO:0004822">
    <property type="term" value="F:isoleucine-tRNA ligase activity"/>
    <property type="evidence" value="ECO:0007669"/>
    <property type="project" value="UniProtKB-EC"/>
</dbReference>
<evidence type="ECO:0000256" key="2">
    <source>
        <dbReference type="ARBA" id="ARBA00005594"/>
    </source>
</evidence>
<feature type="compositionally biased region" description="Low complexity" evidence="12">
    <location>
        <begin position="1712"/>
        <end position="1726"/>
    </location>
</feature>
<evidence type="ECO:0000256" key="13">
    <source>
        <dbReference type="SAM" id="Phobius"/>
    </source>
</evidence>
<dbReference type="FunFam" id="3.40.50.620:FF:000111">
    <property type="entry name" value="Mitochondrial isoleucyl-tRNA synthetase"/>
    <property type="match status" value="1"/>
</dbReference>
<feature type="region of interest" description="Disordered" evidence="12">
    <location>
        <begin position="1987"/>
        <end position="2011"/>
    </location>
</feature>
<keyword evidence="7" id="KW-0648">Protein biosynthesis</keyword>
<feature type="compositionally biased region" description="Basic and acidic residues" evidence="12">
    <location>
        <begin position="1817"/>
        <end position="1828"/>
    </location>
</feature>
<feature type="compositionally biased region" description="Low complexity" evidence="12">
    <location>
        <begin position="984"/>
        <end position="1019"/>
    </location>
</feature>
<feature type="compositionally biased region" description="Low complexity" evidence="12">
    <location>
        <begin position="1923"/>
        <end position="1934"/>
    </location>
</feature>
<feature type="compositionally biased region" description="Basic and acidic residues" evidence="12">
    <location>
        <begin position="1988"/>
        <end position="2001"/>
    </location>
</feature>
<dbReference type="InterPro" id="IPR009008">
    <property type="entry name" value="Val/Leu/Ile-tRNA-synth_edit"/>
</dbReference>
<dbReference type="GO" id="GO:0032543">
    <property type="term" value="P:mitochondrial translation"/>
    <property type="evidence" value="ECO:0007669"/>
    <property type="project" value="TreeGrafter"/>
</dbReference>
<dbReference type="GO" id="GO:0005524">
    <property type="term" value="F:ATP binding"/>
    <property type="evidence" value="ECO:0007669"/>
    <property type="project" value="UniProtKB-KW"/>
</dbReference>
<feature type="compositionally biased region" description="Polar residues" evidence="12">
    <location>
        <begin position="969"/>
        <end position="980"/>
    </location>
</feature>
<evidence type="ECO:0000256" key="1">
    <source>
        <dbReference type="ARBA" id="ARBA00004173"/>
    </source>
</evidence>
<evidence type="ECO:0000259" key="14">
    <source>
        <dbReference type="Pfam" id="PF00133"/>
    </source>
</evidence>
<feature type="region of interest" description="Disordered" evidence="12">
    <location>
        <begin position="963"/>
        <end position="1131"/>
    </location>
</feature>
<feature type="region of interest" description="Disordered" evidence="12">
    <location>
        <begin position="1143"/>
        <end position="1163"/>
    </location>
</feature>
<dbReference type="SUPFAM" id="SSF50677">
    <property type="entry name" value="ValRS/IleRS/LeuRS editing domain"/>
    <property type="match status" value="1"/>
</dbReference>
<feature type="compositionally biased region" description="Basic residues" evidence="12">
    <location>
        <begin position="1474"/>
        <end position="1486"/>
    </location>
</feature>
<evidence type="ECO:0000313" key="17">
    <source>
        <dbReference type="Proteomes" id="UP000028545"/>
    </source>
</evidence>
<feature type="region of interest" description="Disordered" evidence="12">
    <location>
        <begin position="1543"/>
        <end position="1593"/>
    </location>
</feature>
<feature type="transmembrane region" description="Helical" evidence="13">
    <location>
        <begin position="2135"/>
        <end position="2155"/>
    </location>
</feature>
<dbReference type="PANTHER" id="PTHR42765:SF1">
    <property type="entry name" value="ISOLEUCINE--TRNA LIGASE, MITOCHONDRIAL"/>
    <property type="match status" value="1"/>
</dbReference>
<feature type="region of interest" description="Disordered" evidence="12">
    <location>
        <begin position="1627"/>
        <end position="1664"/>
    </location>
</feature>
<evidence type="ECO:0000313" key="16">
    <source>
        <dbReference type="EMBL" id="KEZ45945.1"/>
    </source>
</evidence>
<dbReference type="CDD" id="cd07960">
    <property type="entry name" value="Anticodon_Ia_Ile_BEm"/>
    <property type="match status" value="1"/>
</dbReference>
<dbReference type="InterPro" id="IPR014729">
    <property type="entry name" value="Rossmann-like_a/b/a_fold"/>
</dbReference>
<evidence type="ECO:0000256" key="6">
    <source>
        <dbReference type="ARBA" id="ARBA00022840"/>
    </source>
</evidence>
<dbReference type="Gene3D" id="3.40.50.620">
    <property type="entry name" value="HUPs"/>
    <property type="match status" value="2"/>
</dbReference>
<evidence type="ECO:0000256" key="9">
    <source>
        <dbReference type="ARBA" id="ARBA00032665"/>
    </source>
</evidence>
<evidence type="ECO:0000256" key="8">
    <source>
        <dbReference type="ARBA" id="ARBA00023146"/>
    </source>
</evidence>
<dbReference type="KEGG" id="sapo:SAPIO_CDS1332"/>
<feature type="region of interest" description="Disordered" evidence="12">
    <location>
        <begin position="1419"/>
        <end position="1519"/>
    </location>
</feature>
<name>A0A084GF33_PSEDA</name>
<feature type="compositionally biased region" description="Polar residues" evidence="12">
    <location>
        <begin position="1419"/>
        <end position="1432"/>
    </location>
</feature>
<dbReference type="SUPFAM" id="SSF52374">
    <property type="entry name" value="Nucleotidylyl transferase"/>
    <property type="match status" value="1"/>
</dbReference>
<reference evidence="16 17" key="1">
    <citation type="journal article" date="2014" name="Genome Announc.">
        <title>Draft genome sequence of the pathogenic fungus Scedosporium apiospermum.</title>
        <authorList>
            <person name="Vandeputte P."/>
            <person name="Ghamrawi S."/>
            <person name="Rechenmann M."/>
            <person name="Iltis A."/>
            <person name="Giraud S."/>
            <person name="Fleury M."/>
            <person name="Thornton C."/>
            <person name="Delhaes L."/>
            <person name="Meyer W."/>
            <person name="Papon N."/>
            <person name="Bouchara J.P."/>
        </authorList>
    </citation>
    <scope>NUCLEOTIDE SEQUENCE [LARGE SCALE GENOMIC DNA]</scope>
    <source>
        <strain evidence="16 17">IHEM 14462</strain>
    </source>
</reference>
<dbReference type="InterPro" id="IPR009080">
    <property type="entry name" value="tRNAsynth_Ia_anticodon-bd"/>
</dbReference>
<keyword evidence="4" id="KW-0436">Ligase</keyword>
<proteinExistence type="inferred from homology"/>
<dbReference type="InterPro" id="IPR033708">
    <property type="entry name" value="Anticodon_Ile_BEm"/>
</dbReference>
<dbReference type="InterPro" id="IPR013155">
    <property type="entry name" value="M/V/L/I-tRNA-synth_anticd-bd"/>
</dbReference>
<dbReference type="Proteomes" id="UP000028545">
    <property type="component" value="Unassembled WGS sequence"/>
</dbReference>
<feature type="region of interest" description="Disordered" evidence="12">
    <location>
        <begin position="1180"/>
        <end position="1199"/>
    </location>
</feature>
<feature type="domain" description="Aminoacyl-tRNA synthetase class Ia" evidence="14">
    <location>
        <begin position="34"/>
        <end position="669"/>
    </location>
</feature>
<evidence type="ECO:0000256" key="12">
    <source>
        <dbReference type="SAM" id="MobiDB-lite"/>
    </source>
</evidence>
<feature type="compositionally biased region" description="Basic and acidic residues" evidence="12">
    <location>
        <begin position="1507"/>
        <end position="1517"/>
    </location>
</feature>
<keyword evidence="13" id="KW-0472">Membrane</keyword>
<dbReference type="EC" id="6.1.1.5" evidence="3"/>
<organism evidence="16 17">
    <name type="scientific">Pseudallescheria apiosperma</name>
    <name type="common">Scedosporium apiospermum</name>
    <dbReference type="NCBI Taxonomy" id="563466"/>
    <lineage>
        <taxon>Eukaryota</taxon>
        <taxon>Fungi</taxon>
        <taxon>Dikarya</taxon>
        <taxon>Ascomycota</taxon>
        <taxon>Pezizomycotina</taxon>
        <taxon>Sordariomycetes</taxon>
        <taxon>Hypocreomycetidae</taxon>
        <taxon>Microascales</taxon>
        <taxon>Microascaceae</taxon>
        <taxon>Scedosporium</taxon>
    </lineage>
</organism>
<evidence type="ECO:0000256" key="3">
    <source>
        <dbReference type="ARBA" id="ARBA00013165"/>
    </source>
</evidence>
<sequence>MSKSWSSTLRLPKSAFPPRPLPALRDQYLRRCTDDFYKWQAANRPEGKPFVLHDGPPYANGDLHVGHALNKILKDMILRVKVQQGYRVTYRPGWDCHGLPIELKALGAAGAKNLTASEIRTTARKLASDTILKQMAGFKSFAVMSDWDARWATMDPEFEIQQLRLFQRLVRQGLIYRRHKPVYWSPSSGTALAEAELEYKDDHISTSAFVKFPIVGDWASVLELDNFIGQLYAVVWTTTPWTLPANRAIAVHDDLEYSIVKHGSDALIIASSRLEVVESWSSEPVDVLVPSIKGSVLKQLQYSNRLHGSGAKTSPVIHADLVSATSGTGMVHLAPAHGFEDYDACLALGLDVSAPITDEGYFTADAYPDDPARLTSAPSILEGGSKAVLEILGDDVIHVHRYEHKYPYDWRTKKPVVIRATAQWFADVESIKGDALSALEPVKFIPATGRTRLESFVQGRSEWCISRQRAWGVPIPVLYDRDDNAIYADEVIEHIISTIKTRGIDAWFSDSPDEPAWIAPGLSGEFRRGMDTMDVWFDSGSSWSQTKGQADVYLEGSDQHRGWFQSSLLTWIAASRDKDAANAVSSEQRTAPFKTLITHGFTLDTEGKKMSKSLGNIISPTQVMDGTLLPPIKMKGKAAKGLPPTFNALGADMLRLWTASSEYTRDVAIGESVLKNIQSALIKYRTIMKMLLGSMHESARTSPLTAVDHIALIHLKDTMQEVSAAYDNHEFYKAFSALNNWVSTGLSAFYLEALKDRLYCGDGGGVLEPLFFGFSRMLSPMTPMLVEEAWDNRPEWMKADTSLVHPLQQLYDAPLYPASRFSMNEEELRKDIPVILATHAAVKSALEAARLAKALGSSLQSSVVISVPEGDVAAALKKYSAELDGMFVVSSVDINGEVPESPWAYEEIFEVNGVQGKVHVLPPKQHKCGRCWRYLAEKEDSLCGRLSASMQAERQGRVSIVGEGKFWTNEPNTARDTMNEPSEAAVAGSPSSSKAGGSSTGEGVPVTTTTSRLSRTSQRAQKPRRSGGFLLQDTVVEQPDRAEESPPQKKKHSRRLLQSIRPKSSKAHEKTTSAISREAPATIAEQDTTHTHPSSPPKAELKVKKTRDRSQDRPTSAEQPKPERSGLDVESAQIVDMALRVSQSRRLATQRPPSQQVPPRLSPIPDTTAVSSLRQHLLQQRKISRNGSPRPERATSRNAPGLRHALESFDVTAPDGGFRYHVSRSTLARVQKAKDYIELMAQYRRLIDYMPPLRATGGTHPPPTPASMRSSPQTSTTYNALGRPYNPLQYIRNRKVRARERQVIDGNAQGFNDVAQVTAWIDEIEHISTSGEQPSAAEATPPLPLYLGAELQAADTTAALATSSTSAKPNRPRVDWFVEPADMIADAYWLEQGSNKLLIEDRHWSRLYPRGSELEVSLRNSLQHSGEPSSAGVSRPATGERVEDSGLDKQPEAKAPKAEVAEPFSGSPRERSRLHPRGQHHHRHNSSLHLNHDFLRPQRGSLSDLSDSDHDFKDSSRFRSGTITTTSKDILAKQMMEMIAKEEREGDVRPTTRPEPLKSPPPVSYRTPEKAKNVSSKPPSRLHSRQNSFNNASDWEEKIQELSSSLRHRRPQHAKLDIPIDSARESLEAVRTAPNSPEPGPSRDTHLQISPLPSRGGSPTRNPFAKVKQIFRDQGRDRYTVNIDDKIREMDVDTDLSRWTAPDPFMSQADASRSSVEGRLSSSSNRPQIGRPPQDLGKGHRRLSSLKTKTDDAGGIRGLLKAPSARIDTVLRNSVSKLGDIIWRKETDQTDMVLSEGSISSDSDGEGRGRGRRGPRRSRDDSTADRSKSYLSQMPEFHHTGRPPTAAPGSGRGTLSDINDSRRQSIQSRGGLSDAKAQQASSQAVSKLSLDECTESFLESVAKDKAARTHDKRLTAMLSVPPSFNSSRHYSSMSRHSDHRWSTTTRSRSPEQHAPLSRREIARLRALLLSSGVMAMEIARRANHARHLSIEQPRRTPRREEGDSDGDASDTSCGINWREIADLSADRKALCAQAVSPADTLPFVGGILNDSVKTSTDRWQASADKFAHETSPGLHADLEALRIRLGVDLSSMARAACDDADETNRQVAQTQRLQVKVVVDVIEKMLRRRRRRFRWVRRGLWLGVEWVLVGFMWYVWFVVMILRGILGIGTGAVRAVRWLLWL</sequence>
<dbReference type="InterPro" id="IPR001412">
    <property type="entry name" value="aa-tRNA-synth_I_CS"/>
</dbReference>
<evidence type="ECO:0000256" key="7">
    <source>
        <dbReference type="ARBA" id="ARBA00022917"/>
    </source>
</evidence>
<dbReference type="Pfam" id="PF00133">
    <property type="entry name" value="tRNA-synt_1"/>
    <property type="match status" value="1"/>
</dbReference>
<dbReference type="GeneID" id="27720404"/>
<keyword evidence="17" id="KW-1185">Reference proteome</keyword>
<evidence type="ECO:0000256" key="11">
    <source>
        <dbReference type="ARBA" id="ARBA00068280"/>
    </source>
</evidence>
<dbReference type="PRINTS" id="PR00984">
    <property type="entry name" value="TRNASYNTHILE"/>
</dbReference>
<dbReference type="OrthoDB" id="10264412at2759"/>
<comment type="caution">
    <text evidence="16">The sequence shown here is derived from an EMBL/GenBank/DDBJ whole genome shotgun (WGS) entry which is preliminary data.</text>
</comment>
<feature type="region of interest" description="Disordered" evidence="12">
    <location>
        <begin position="1793"/>
        <end position="1878"/>
    </location>
</feature>
<dbReference type="InterPro" id="IPR002301">
    <property type="entry name" value="Ile-tRNA-ligase"/>
</dbReference>
<feature type="domain" description="Methionyl/Valyl/Leucyl/Isoleucyl-tRNA synthetase anticodon-binding" evidence="15">
    <location>
        <begin position="708"/>
        <end position="859"/>
    </location>
</feature>
<accession>A0A084GF33</accession>
<keyword evidence="13" id="KW-1133">Transmembrane helix</keyword>
<dbReference type="GO" id="GO:0006428">
    <property type="term" value="P:isoleucyl-tRNA aminoacylation"/>
    <property type="evidence" value="ECO:0007669"/>
    <property type="project" value="InterPro"/>
</dbReference>
<dbReference type="Pfam" id="PF08264">
    <property type="entry name" value="Anticodon_1"/>
    <property type="match status" value="1"/>
</dbReference>
<feature type="region of interest" description="Disordered" evidence="12">
    <location>
        <begin position="1920"/>
        <end position="1956"/>
    </location>
</feature>
<dbReference type="HOGENOM" id="CLU_231409_0_0_1"/>
<comment type="subcellular location">
    <subcellularLocation>
        <location evidence="1">Mitochondrion</location>
    </subcellularLocation>
</comment>
<feature type="region of interest" description="Disordered" evidence="12">
    <location>
        <begin position="1257"/>
        <end position="1283"/>
    </location>
</feature>
<comment type="similarity">
    <text evidence="2">Belongs to the class-I aminoacyl-tRNA synthetase family.</text>
</comment>
<feature type="compositionally biased region" description="Basic and acidic residues" evidence="12">
    <location>
        <begin position="1099"/>
        <end position="1112"/>
    </location>
</feature>
<evidence type="ECO:0000256" key="10">
    <source>
        <dbReference type="ARBA" id="ARBA00048359"/>
    </source>
</evidence>
<keyword evidence="8" id="KW-0030">Aminoacyl-tRNA synthetase</keyword>
<dbReference type="EMBL" id="JOWA01000055">
    <property type="protein sequence ID" value="KEZ45945.1"/>
    <property type="molecule type" value="Genomic_DNA"/>
</dbReference>
<dbReference type="GO" id="GO:0005739">
    <property type="term" value="C:mitochondrion"/>
    <property type="evidence" value="ECO:0007669"/>
    <property type="project" value="UniProtKB-SubCell"/>
</dbReference>
<dbReference type="PANTHER" id="PTHR42765">
    <property type="entry name" value="SOLEUCYL-TRNA SYNTHETASE"/>
    <property type="match status" value="1"/>
</dbReference>
<dbReference type="GO" id="GO:0000049">
    <property type="term" value="F:tRNA binding"/>
    <property type="evidence" value="ECO:0007669"/>
    <property type="project" value="InterPro"/>
</dbReference>
<dbReference type="RefSeq" id="XP_016645744.1">
    <property type="nucleotide sequence ID" value="XM_016784628.1"/>
</dbReference>
<feature type="region of interest" description="Disordered" evidence="12">
    <location>
        <begin position="1697"/>
        <end position="1757"/>
    </location>
</feature>
<comment type="catalytic activity">
    <reaction evidence="10">
        <text>tRNA(Ile) + L-isoleucine + ATP = L-isoleucyl-tRNA(Ile) + AMP + diphosphate</text>
        <dbReference type="Rhea" id="RHEA:11060"/>
        <dbReference type="Rhea" id="RHEA-COMP:9666"/>
        <dbReference type="Rhea" id="RHEA-COMP:9695"/>
        <dbReference type="ChEBI" id="CHEBI:30616"/>
        <dbReference type="ChEBI" id="CHEBI:33019"/>
        <dbReference type="ChEBI" id="CHEBI:58045"/>
        <dbReference type="ChEBI" id="CHEBI:78442"/>
        <dbReference type="ChEBI" id="CHEBI:78528"/>
        <dbReference type="ChEBI" id="CHEBI:456215"/>
        <dbReference type="EC" id="6.1.1.5"/>
    </reaction>
</comment>
<keyword evidence="13" id="KW-0812">Transmembrane</keyword>
<dbReference type="OMA" id="QDTTHTH"/>
<dbReference type="Gene3D" id="1.10.730.20">
    <property type="match status" value="1"/>
</dbReference>
<dbReference type="InterPro" id="IPR002300">
    <property type="entry name" value="aa-tRNA-synth_Ia"/>
</dbReference>
<keyword evidence="6" id="KW-0067">ATP-binding</keyword>
<dbReference type="SUPFAM" id="SSF47323">
    <property type="entry name" value="Anticodon-binding domain of a subclass of class I aminoacyl-tRNA synthetases"/>
    <property type="match status" value="1"/>
</dbReference>
<gene>
    <name evidence="16" type="ORF">SAPIO_CDS1332</name>
</gene>
<feature type="compositionally biased region" description="Polar residues" evidence="12">
    <location>
        <begin position="1267"/>
        <end position="1279"/>
    </location>
</feature>
<dbReference type="InterPro" id="IPR050081">
    <property type="entry name" value="Ile-tRNA_ligase"/>
</dbReference>
<feature type="compositionally biased region" description="Polar residues" evidence="12">
    <location>
        <begin position="1143"/>
        <end position="1154"/>
    </location>
</feature>
<dbReference type="NCBIfam" id="TIGR00392">
    <property type="entry name" value="ileS"/>
    <property type="match status" value="1"/>
</dbReference>
<dbReference type="GO" id="GO:0002161">
    <property type="term" value="F:aminoacyl-tRNA deacylase activity"/>
    <property type="evidence" value="ECO:0007669"/>
    <property type="project" value="InterPro"/>
</dbReference>
<dbReference type="PROSITE" id="PS00178">
    <property type="entry name" value="AA_TRNA_LIGASE_I"/>
    <property type="match status" value="1"/>
</dbReference>
<evidence type="ECO:0000256" key="4">
    <source>
        <dbReference type="ARBA" id="ARBA00022598"/>
    </source>
</evidence>
<evidence type="ECO:0000256" key="5">
    <source>
        <dbReference type="ARBA" id="ARBA00022741"/>
    </source>
</evidence>